<dbReference type="AlphaFoldDB" id="A0AAV6YJV7"/>
<evidence type="ECO:0000256" key="1">
    <source>
        <dbReference type="SAM" id="MobiDB-lite"/>
    </source>
</evidence>
<dbReference type="InterPro" id="IPR057776">
    <property type="entry name" value="UTP23_sensor"/>
</dbReference>
<evidence type="ECO:0000259" key="2">
    <source>
        <dbReference type="Pfam" id="PF24779"/>
    </source>
</evidence>
<dbReference type="EMBL" id="WNYA01063436">
    <property type="protein sequence ID" value="KAG8535559.1"/>
    <property type="molecule type" value="Genomic_DNA"/>
</dbReference>
<dbReference type="Pfam" id="PF24779">
    <property type="entry name" value="UTP23_sensor"/>
    <property type="match status" value="1"/>
</dbReference>
<keyword evidence="4" id="KW-1185">Reference proteome</keyword>
<name>A0AAV6YJV7_ENGPU</name>
<feature type="compositionally biased region" description="Basic residues" evidence="1">
    <location>
        <begin position="119"/>
        <end position="130"/>
    </location>
</feature>
<comment type="caution">
    <text evidence="3">The sequence shown here is derived from an EMBL/GenBank/DDBJ whole genome shotgun (WGS) entry which is preliminary data.</text>
</comment>
<gene>
    <name evidence="3" type="ORF">GDO81_028270</name>
</gene>
<protein>
    <recommendedName>
        <fullName evidence="2">UTP23 sensor motif region domain-containing protein</fullName>
    </recommendedName>
</protein>
<evidence type="ECO:0000313" key="3">
    <source>
        <dbReference type="EMBL" id="KAG8535559.1"/>
    </source>
</evidence>
<evidence type="ECO:0000313" key="4">
    <source>
        <dbReference type="Proteomes" id="UP000824782"/>
    </source>
</evidence>
<proteinExistence type="predicted"/>
<feature type="domain" description="UTP23 sensor motif region" evidence="2">
    <location>
        <begin position="85"/>
        <end position="104"/>
    </location>
</feature>
<dbReference type="PANTHER" id="PTHR12416">
    <property type="entry name" value="RRNA-PROCESSING PROTEIN UTP23 HOMOLOG"/>
    <property type="match status" value="1"/>
</dbReference>
<feature type="region of interest" description="Disordered" evidence="1">
    <location>
        <begin position="55"/>
        <end position="139"/>
    </location>
</feature>
<feature type="compositionally biased region" description="Basic and acidic residues" evidence="1">
    <location>
        <begin position="62"/>
        <end position="83"/>
    </location>
</feature>
<organism evidence="3 4">
    <name type="scientific">Engystomops pustulosus</name>
    <name type="common">Tungara frog</name>
    <name type="synonym">Physalaemus pustulosus</name>
    <dbReference type="NCBI Taxonomy" id="76066"/>
    <lineage>
        <taxon>Eukaryota</taxon>
        <taxon>Metazoa</taxon>
        <taxon>Chordata</taxon>
        <taxon>Craniata</taxon>
        <taxon>Vertebrata</taxon>
        <taxon>Euteleostomi</taxon>
        <taxon>Amphibia</taxon>
        <taxon>Batrachia</taxon>
        <taxon>Anura</taxon>
        <taxon>Neobatrachia</taxon>
        <taxon>Hyloidea</taxon>
        <taxon>Leptodactylidae</taxon>
        <taxon>Leiuperinae</taxon>
        <taxon>Engystomops</taxon>
    </lineage>
</organism>
<reference evidence="3" key="1">
    <citation type="thesis" date="2020" institute="ProQuest LLC" country="789 East Eisenhower Parkway, Ann Arbor, MI, USA">
        <title>Comparative Genomics and Chromosome Evolution.</title>
        <authorList>
            <person name="Mudd A.B."/>
        </authorList>
    </citation>
    <scope>NUCLEOTIDE SEQUENCE</scope>
    <source>
        <strain evidence="3">237g6f4</strain>
        <tissue evidence="3">Blood</tissue>
    </source>
</reference>
<sequence length="139" mass="15846">MCNVHITSLHRVSQDNYLAEKVKKKAGVPLLFIIQNTMVLDKPSPKSVVQVKAAQTSQLIPEHQKHSIQHLKEEQGVAQDSERRRRKRRRVGGPNPLSCLKKKKKQIQAKPTTAAPEQKKKKRNRKKRRPPANITPLTA</sequence>
<dbReference type="Proteomes" id="UP000824782">
    <property type="component" value="Unassembled WGS sequence"/>
</dbReference>
<accession>A0AAV6YJV7</accession>